<dbReference type="AlphaFoldDB" id="A0AA88ABP3"/>
<gene>
    <name evidence="1" type="ORF">TIFTF001_022009</name>
</gene>
<keyword evidence="2" id="KW-1185">Reference proteome</keyword>
<accession>A0AA88ABP3</accession>
<proteinExistence type="predicted"/>
<evidence type="ECO:0000313" key="2">
    <source>
        <dbReference type="Proteomes" id="UP001187192"/>
    </source>
</evidence>
<dbReference type="EMBL" id="BTGU01000043">
    <property type="protein sequence ID" value="GMN52859.1"/>
    <property type="molecule type" value="Genomic_DNA"/>
</dbReference>
<sequence>MPPLSLSSKPRYGGGGAWAWVRHHQQQPQILIGRLCTAAVTAASSVLGLVLVEVVPGLLYVLPDALVSQLVGRRVQKVRRLALVDLVRLVARRRPRRLRNNFALARSSVVDGFWWWSPPLLSSPVGLSPQPPDRDLRKSINGK</sequence>
<organism evidence="1 2">
    <name type="scientific">Ficus carica</name>
    <name type="common">Common fig</name>
    <dbReference type="NCBI Taxonomy" id="3494"/>
    <lineage>
        <taxon>Eukaryota</taxon>
        <taxon>Viridiplantae</taxon>
        <taxon>Streptophyta</taxon>
        <taxon>Embryophyta</taxon>
        <taxon>Tracheophyta</taxon>
        <taxon>Spermatophyta</taxon>
        <taxon>Magnoliopsida</taxon>
        <taxon>eudicotyledons</taxon>
        <taxon>Gunneridae</taxon>
        <taxon>Pentapetalae</taxon>
        <taxon>rosids</taxon>
        <taxon>fabids</taxon>
        <taxon>Rosales</taxon>
        <taxon>Moraceae</taxon>
        <taxon>Ficeae</taxon>
        <taxon>Ficus</taxon>
    </lineage>
</organism>
<protein>
    <submittedName>
        <fullName evidence="1">Uncharacterized protein</fullName>
    </submittedName>
</protein>
<name>A0AA88ABP3_FICCA</name>
<dbReference type="Proteomes" id="UP001187192">
    <property type="component" value="Unassembled WGS sequence"/>
</dbReference>
<reference evidence="1" key="1">
    <citation type="submission" date="2023-07" db="EMBL/GenBank/DDBJ databases">
        <title>draft genome sequence of fig (Ficus carica).</title>
        <authorList>
            <person name="Takahashi T."/>
            <person name="Nishimura K."/>
        </authorList>
    </citation>
    <scope>NUCLEOTIDE SEQUENCE</scope>
</reference>
<comment type="caution">
    <text evidence="1">The sequence shown here is derived from an EMBL/GenBank/DDBJ whole genome shotgun (WGS) entry which is preliminary data.</text>
</comment>
<evidence type="ECO:0000313" key="1">
    <source>
        <dbReference type="EMBL" id="GMN52859.1"/>
    </source>
</evidence>